<dbReference type="AlphaFoldDB" id="W7D9M9"/>
<dbReference type="Gene3D" id="3.40.50.300">
    <property type="entry name" value="P-loop containing nucleotide triphosphate hydrolases"/>
    <property type="match status" value="1"/>
</dbReference>
<protein>
    <submittedName>
        <fullName evidence="1">Phage-related terminase small subunit</fullName>
    </submittedName>
</protein>
<dbReference type="InterPro" id="IPR027417">
    <property type="entry name" value="P-loop_NTPase"/>
</dbReference>
<keyword evidence="2" id="KW-1185">Reference proteome</keyword>
<organism evidence="1 2">
    <name type="scientific">Brochothrix campestris FSL F6-1037</name>
    <dbReference type="NCBI Taxonomy" id="1265861"/>
    <lineage>
        <taxon>Bacteria</taxon>
        <taxon>Bacillati</taxon>
        <taxon>Bacillota</taxon>
        <taxon>Bacilli</taxon>
        <taxon>Bacillales</taxon>
        <taxon>Listeriaceae</taxon>
        <taxon>Brochothrix</taxon>
    </lineage>
</organism>
<comment type="caution">
    <text evidence="1">The sequence shown here is derived from an EMBL/GenBank/DDBJ whole genome shotgun (WGS) entry which is preliminary data.</text>
</comment>
<dbReference type="SUPFAM" id="SSF52540">
    <property type="entry name" value="P-loop containing nucleoside triphosphate hydrolases"/>
    <property type="match status" value="1"/>
</dbReference>
<dbReference type="RefSeq" id="WP_035312977.1">
    <property type="nucleotide sequence ID" value="NZ_AODH01000004.1"/>
</dbReference>
<dbReference type="Proteomes" id="UP000019243">
    <property type="component" value="Unassembled WGS sequence"/>
</dbReference>
<evidence type="ECO:0000313" key="2">
    <source>
        <dbReference type="Proteomes" id="UP000019243"/>
    </source>
</evidence>
<gene>
    <name evidence="1" type="ORF">BCAMP_01115</name>
</gene>
<reference evidence="1 2" key="1">
    <citation type="submission" date="2012-12" db="EMBL/GenBank/DDBJ databases">
        <title>Novel taxa of Listeriaceae from agricultural environments in the United States.</title>
        <authorList>
            <person name="den Bakker H.C."/>
            <person name="Allred A."/>
            <person name="Warchocki S."/>
            <person name="Wright E.M."/>
            <person name="Burrell A."/>
            <person name="Nightingale K.K."/>
            <person name="Kephart D."/>
            <person name="Wiedmann M."/>
        </authorList>
    </citation>
    <scope>NUCLEOTIDE SEQUENCE [LARGE SCALE GENOMIC DNA]</scope>
    <source>
        <strain evidence="1 2">FSL F6-1037</strain>
    </source>
</reference>
<accession>W7D9M9</accession>
<evidence type="ECO:0000313" key="1">
    <source>
        <dbReference type="EMBL" id="EUJ41968.1"/>
    </source>
</evidence>
<dbReference type="STRING" id="1265861.BCAMP_01115"/>
<dbReference type="EMBL" id="AODH01000004">
    <property type="protein sequence ID" value="EUJ41968.1"/>
    <property type="molecule type" value="Genomic_DNA"/>
</dbReference>
<sequence length="149" mass="16928">MAVFKVVSGFPASGKSTYVKANKGKEDVVFDYDEIMLALTNGERWHSYESVHEYVLGILDSIITTAKLDKSDRVVWLIRSVPDAAFCEKLKSEAVRYYYMNETAATCFERINKDPVRNLSEKNYGSIMLSIQQSAKKGVFSKCEFINNE</sequence>
<name>W7D9M9_9LIST</name>
<dbReference type="OrthoDB" id="9811997at2"/>
<proteinExistence type="predicted"/>